<name>A0A1C0TJC1_9GAMM</name>
<gene>
    <name evidence="2" type="ORF">A7985_24405</name>
</gene>
<dbReference type="AlphaFoldDB" id="A0A1C0TJC1"/>
<sequence>MDISSTKWSSSTGVTTKNSQQTQSTFNKYKSSTSNVSFSSLALKLKDAQRSIDSALVHQKTLAWGGSNDAKSAPLNKQQVAAARWEFEQLSKAQLETIALDPSGTFSDVEKTAAYEQWHVLDQMALSNMQRSSLKHGNPNDAVESFEKALHAHTQSFSTLSKGMISDHYAANAQSQFKAAITESGKASNTVTSQSEHYYAVMVKDIFAGNEPDVLSGVDGMSFSNVSKSPFEFLTQEDRTLLAGMYEYADQNDIDFEYIKRLASDLGDYRKHNDGKLVSNFNNGHFDEHGHQLNVSFTAKDQATIDSLISSNALSSSKLDQGFVSFITEPGLGALSHVGSYEFLQHMVEVSAGVETSISADKFEVFKGFSGKEERYVMSASEDVFVQSEPDVVCKNGHCEVTEKGRQNGVTLAKDKETLSPALDLKTESIESLIQQLKNTETQESIWYQWLVDD</sequence>
<organism evidence="2 3">
    <name type="scientific">Pseudoalteromonas luteoviolacea</name>
    <dbReference type="NCBI Taxonomy" id="43657"/>
    <lineage>
        <taxon>Bacteria</taxon>
        <taxon>Pseudomonadati</taxon>
        <taxon>Pseudomonadota</taxon>
        <taxon>Gammaproteobacteria</taxon>
        <taxon>Alteromonadales</taxon>
        <taxon>Pseudoalteromonadaceae</taxon>
        <taxon>Pseudoalteromonas</taxon>
    </lineage>
</organism>
<dbReference type="EMBL" id="MAUJ01000018">
    <property type="protein sequence ID" value="OCQ18259.1"/>
    <property type="molecule type" value="Genomic_DNA"/>
</dbReference>
<evidence type="ECO:0000256" key="1">
    <source>
        <dbReference type="SAM" id="MobiDB-lite"/>
    </source>
</evidence>
<evidence type="ECO:0000313" key="2">
    <source>
        <dbReference type="EMBL" id="OCQ18259.1"/>
    </source>
</evidence>
<feature type="region of interest" description="Disordered" evidence="1">
    <location>
        <begin position="1"/>
        <end position="26"/>
    </location>
</feature>
<dbReference type="OrthoDB" id="6282430at2"/>
<reference evidence="3" key="1">
    <citation type="submission" date="2016-07" db="EMBL/GenBank/DDBJ databases">
        <authorList>
            <person name="Florea S."/>
            <person name="Webb J.S."/>
            <person name="Jaromczyk J."/>
            <person name="Schardl C.L."/>
        </authorList>
    </citation>
    <scope>NUCLEOTIDE SEQUENCE [LARGE SCALE GENOMIC DNA]</scope>
    <source>
        <strain evidence="3">IPB1</strain>
    </source>
</reference>
<evidence type="ECO:0000313" key="3">
    <source>
        <dbReference type="Proteomes" id="UP000093366"/>
    </source>
</evidence>
<accession>A0A1C0TJC1</accession>
<comment type="caution">
    <text evidence="2">The sequence shown here is derived from an EMBL/GenBank/DDBJ whole genome shotgun (WGS) entry which is preliminary data.</text>
</comment>
<dbReference type="RefSeq" id="WP_065793008.1">
    <property type="nucleotide sequence ID" value="NZ_MAUJ01000018.1"/>
</dbReference>
<dbReference type="Proteomes" id="UP000093366">
    <property type="component" value="Unassembled WGS sequence"/>
</dbReference>
<proteinExistence type="predicted"/>
<protein>
    <submittedName>
        <fullName evidence="2">Uncharacterized protein</fullName>
    </submittedName>
</protein>